<reference evidence="5" key="1">
    <citation type="submission" date="2022-11" db="EMBL/GenBank/DDBJ databases">
        <title>Centuries of genome instability and evolution in soft-shell clam transmissible cancer (bioRxiv).</title>
        <authorList>
            <person name="Hart S.F.M."/>
            <person name="Yonemitsu M.A."/>
            <person name="Giersch R.M."/>
            <person name="Beal B.F."/>
            <person name="Arriagada G."/>
            <person name="Davis B.W."/>
            <person name="Ostrander E.A."/>
            <person name="Goff S.P."/>
            <person name="Metzger M.J."/>
        </authorList>
    </citation>
    <scope>NUCLEOTIDE SEQUENCE</scope>
    <source>
        <strain evidence="5">MELC-2E11</strain>
        <tissue evidence="5">Siphon/mantle</tissue>
    </source>
</reference>
<gene>
    <name evidence="5" type="ORF">MAR_030951</name>
</gene>
<keyword evidence="2" id="KW-0106">Calcium</keyword>
<evidence type="ECO:0000313" key="5">
    <source>
        <dbReference type="EMBL" id="WAR16357.1"/>
    </source>
</evidence>
<protein>
    <submittedName>
        <fullName evidence="5">CML8-like protein</fullName>
    </submittedName>
</protein>
<feature type="region of interest" description="Disordered" evidence="3">
    <location>
        <begin position="144"/>
        <end position="164"/>
    </location>
</feature>
<dbReference type="Pfam" id="PF13499">
    <property type="entry name" value="EF-hand_7"/>
    <property type="match status" value="1"/>
</dbReference>
<feature type="domain" description="EF-hand" evidence="4">
    <location>
        <begin position="108"/>
        <end position="136"/>
    </location>
</feature>
<dbReference type="CDD" id="cd00051">
    <property type="entry name" value="EFh"/>
    <property type="match status" value="1"/>
</dbReference>
<dbReference type="InterPro" id="IPR050230">
    <property type="entry name" value="CALM/Myosin/TropC-like"/>
</dbReference>
<organism evidence="5 6">
    <name type="scientific">Mya arenaria</name>
    <name type="common">Soft-shell clam</name>
    <dbReference type="NCBI Taxonomy" id="6604"/>
    <lineage>
        <taxon>Eukaryota</taxon>
        <taxon>Metazoa</taxon>
        <taxon>Spiralia</taxon>
        <taxon>Lophotrochozoa</taxon>
        <taxon>Mollusca</taxon>
        <taxon>Bivalvia</taxon>
        <taxon>Autobranchia</taxon>
        <taxon>Heteroconchia</taxon>
        <taxon>Euheterodonta</taxon>
        <taxon>Imparidentia</taxon>
        <taxon>Neoheterodontei</taxon>
        <taxon>Myida</taxon>
        <taxon>Myoidea</taxon>
        <taxon>Myidae</taxon>
        <taxon>Mya</taxon>
    </lineage>
</organism>
<dbReference type="Gene3D" id="1.10.238.10">
    <property type="entry name" value="EF-hand"/>
    <property type="match status" value="1"/>
</dbReference>
<feature type="domain" description="EF-hand" evidence="4">
    <location>
        <begin position="72"/>
        <end position="100"/>
    </location>
</feature>
<dbReference type="InterPro" id="IPR018247">
    <property type="entry name" value="EF_Hand_1_Ca_BS"/>
</dbReference>
<accession>A0ABY7F2D7</accession>
<evidence type="ECO:0000256" key="2">
    <source>
        <dbReference type="ARBA" id="ARBA00022837"/>
    </source>
</evidence>
<feature type="compositionally biased region" description="Basic and acidic residues" evidence="3">
    <location>
        <begin position="144"/>
        <end position="153"/>
    </location>
</feature>
<dbReference type="InterPro" id="IPR011992">
    <property type="entry name" value="EF-hand-dom_pair"/>
</dbReference>
<keyword evidence="6" id="KW-1185">Reference proteome</keyword>
<evidence type="ECO:0000256" key="3">
    <source>
        <dbReference type="SAM" id="MobiDB-lite"/>
    </source>
</evidence>
<dbReference type="InterPro" id="IPR002048">
    <property type="entry name" value="EF_hand_dom"/>
</dbReference>
<dbReference type="SUPFAM" id="SSF47473">
    <property type="entry name" value="EF-hand"/>
    <property type="match status" value="1"/>
</dbReference>
<keyword evidence="1" id="KW-0677">Repeat</keyword>
<proteinExistence type="predicted"/>
<evidence type="ECO:0000313" key="6">
    <source>
        <dbReference type="Proteomes" id="UP001164746"/>
    </source>
</evidence>
<evidence type="ECO:0000259" key="4">
    <source>
        <dbReference type="SMART" id="SM00054"/>
    </source>
</evidence>
<dbReference type="EMBL" id="CP111021">
    <property type="protein sequence ID" value="WAR16357.1"/>
    <property type="molecule type" value="Genomic_DNA"/>
</dbReference>
<sequence>MANSEDAVRRLEDAVDIMTDMAHIRRNSRTKDDDGHMIISPTLVKDNGRLERDEFEQMVQSYMKPMWQVKEELKDAFRIFDKDGNGLIDTSELENVLKKYGEPLTHRQSKELISLMDKNRDGRVDMDDFVKFLCEVDEPHYFQKHYPHDEKPIPDASGRTTGTA</sequence>
<dbReference type="PANTHER" id="PTHR23048">
    <property type="entry name" value="MYOSIN LIGHT CHAIN 1, 3"/>
    <property type="match status" value="1"/>
</dbReference>
<dbReference type="SMART" id="SM00054">
    <property type="entry name" value="EFh"/>
    <property type="match status" value="2"/>
</dbReference>
<dbReference type="PANTHER" id="PTHR23048:SF0">
    <property type="entry name" value="CALMODULIN LIKE 3"/>
    <property type="match status" value="1"/>
</dbReference>
<dbReference type="PROSITE" id="PS00018">
    <property type="entry name" value="EF_HAND_1"/>
    <property type="match status" value="2"/>
</dbReference>
<name>A0ABY7F2D7_MYAAR</name>
<evidence type="ECO:0000256" key="1">
    <source>
        <dbReference type="ARBA" id="ARBA00022737"/>
    </source>
</evidence>
<dbReference type="Proteomes" id="UP001164746">
    <property type="component" value="Chromosome 10"/>
</dbReference>